<proteinExistence type="inferred from homology"/>
<evidence type="ECO:0000313" key="2">
    <source>
        <dbReference type="EMBL" id="CEN32909.1"/>
    </source>
</evidence>
<protein>
    <recommendedName>
        <fullName evidence="4">DUF3109 domain-containing protein</fullName>
    </recommendedName>
</protein>
<comment type="similarity">
    <text evidence="1">Belongs to the Rv0495c family.</text>
</comment>
<keyword evidence="3" id="KW-1185">Reference proteome</keyword>
<evidence type="ECO:0008006" key="4">
    <source>
        <dbReference type="Google" id="ProtNLM"/>
    </source>
</evidence>
<dbReference type="STRING" id="28189.CCYN74_110108"/>
<organism evidence="2 3">
    <name type="scientific">Capnocytophaga cynodegmi</name>
    <dbReference type="NCBI Taxonomy" id="28189"/>
    <lineage>
        <taxon>Bacteria</taxon>
        <taxon>Pseudomonadati</taxon>
        <taxon>Bacteroidota</taxon>
        <taxon>Flavobacteriia</taxon>
        <taxon>Flavobacteriales</taxon>
        <taxon>Flavobacteriaceae</taxon>
        <taxon>Capnocytophaga</taxon>
    </lineage>
</organism>
<evidence type="ECO:0000256" key="1">
    <source>
        <dbReference type="ARBA" id="ARBA00093770"/>
    </source>
</evidence>
<dbReference type="Pfam" id="PF11307">
    <property type="entry name" value="DUF3109"/>
    <property type="match status" value="1"/>
</dbReference>
<name>A0A0B7H2Z0_9FLAO</name>
<dbReference type="RefSeq" id="WP_041990391.1">
    <property type="nucleotide sequence ID" value="NZ_CDOD01000004.1"/>
</dbReference>
<dbReference type="AlphaFoldDB" id="A0A0B7H2Z0"/>
<accession>A0A0B7H2Z0</accession>
<dbReference type="Proteomes" id="UP000038055">
    <property type="component" value="Unassembled WGS sequence"/>
</dbReference>
<reference evidence="3" key="1">
    <citation type="submission" date="2015-01" db="EMBL/GenBank/DDBJ databases">
        <authorList>
            <person name="MANFREDI Pablo"/>
        </authorList>
    </citation>
    <scope>NUCLEOTIDE SEQUENCE [LARGE SCALE GENOMIC DNA]</scope>
    <source>
        <strain evidence="3">Ccyn2B</strain>
    </source>
</reference>
<dbReference type="EMBL" id="CDOD01000004">
    <property type="protein sequence ID" value="CEN32909.1"/>
    <property type="molecule type" value="Genomic_DNA"/>
</dbReference>
<gene>
    <name evidence="2" type="ORF">CCYN2B_120163</name>
</gene>
<sequence length="197" mass="22477">MIQIGETIISEDIIENDFVCNLNACAGACCIEGDAGAPVEESELNILEKIYDKVAPYLTTKGLQSIEKQGVYIKGEDGEWETPLIDGGECAYVIRNEKGWALCAIEQAYNDGKIDWKKPISCHLYPIRLQEYTSFTAVNYNRWQICDDACSLGKELQVPVYKFVKEALIRKFGEQWYKELELIAEHLKTEPRKNKRK</sequence>
<dbReference type="InterPro" id="IPR021458">
    <property type="entry name" value="Rv0495c"/>
</dbReference>
<evidence type="ECO:0000313" key="3">
    <source>
        <dbReference type="Proteomes" id="UP000038055"/>
    </source>
</evidence>
<dbReference type="eggNOG" id="COG0727">
    <property type="taxonomic scope" value="Bacteria"/>
</dbReference>